<dbReference type="Pfam" id="PF13417">
    <property type="entry name" value="GST_N_3"/>
    <property type="match status" value="1"/>
</dbReference>
<organism evidence="2 3">
    <name type="scientific">Altererythrobacter xiamenensis</name>
    <dbReference type="NCBI Taxonomy" id="1316679"/>
    <lineage>
        <taxon>Bacteria</taxon>
        <taxon>Pseudomonadati</taxon>
        <taxon>Pseudomonadota</taxon>
        <taxon>Alphaproteobacteria</taxon>
        <taxon>Sphingomonadales</taxon>
        <taxon>Erythrobacteraceae</taxon>
        <taxon>Altererythrobacter</taxon>
    </lineage>
</organism>
<dbReference type="InterPro" id="IPR036249">
    <property type="entry name" value="Thioredoxin-like_sf"/>
</dbReference>
<dbReference type="InterPro" id="IPR004045">
    <property type="entry name" value="Glutathione_S-Trfase_N"/>
</dbReference>
<dbReference type="Gene3D" id="3.40.30.110">
    <property type="match status" value="2"/>
</dbReference>
<dbReference type="Proteomes" id="UP000194420">
    <property type="component" value="Unassembled WGS sequence"/>
</dbReference>
<evidence type="ECO:0000313" key="2">
    <source>
        <dbReference type="EMBL" id="SMQ64419.1"/>
    </source>
</evidence>
<protein>
    <submittedName>
        <fullName evidence="2">Glutathione S-transferase</fullName>
    </submittedName>
</protein>
<name>A0A1Y6EQ70_9SPHN</name>
<evidence type="ECO:0000313" key="3">
    <source>
        <dbReference type="Proteomes" id="UP000194420"/>
    </source>
</evidence>
<proteinExistence type="predicted"/>
<dbReference type="RefSeq" id="WP_086436863.1">
    <property type="nucleotide sequence ID" value="NZ_FXWG01000001.1"/>
</dbReference>
<keyword evidence="3" id="KW-1185">Reference proteome</keyword>
<dbReference type="InterPro" id="IPR036282">
    <property type="entry name" value="Glutathione-S-Trfase_C_sf"/>
</dbReference>
<keyword evidence="2" id="KW-0808">Transferase</keyword>
<evidence type="ECO:0000259" key="1">
    <source>
        <dbReference type="PROSITE" id="PS50404"/>
    </source>
</evidence>
<dbReference type="OrthoDB" id="5791869at2"/>
<reference evidence="3" key="1">
    <citation type="submission" date="2017-04" db="EMBL/GenBank/DDBJ databases">
        <authorList>
            <person name="Varghese N."/>
            <person name="Submissions S."/>
        </authorList>
    </citation>
    <scope>NUCLEOTIDE SEQUENCE [LARGE SCALE GENOMIC DNA]</scope>
</reference>
<gene>
    <name evidence="2" type="ORF">SAMN06297468_1012</name>
</gene>
<feature type="domain" description="GST N-terminal" evidence="1">
    <location>
        <begin position="5"/>
        <end position="84"/>
    </location>
</feature>
<accession>A0A1Y6EQ70</accession>
<sequence length="309" mass="33490">MSGSHDIILHHYDASPFSNKVRLLLGLKGLRWKSVVTPNMMPKPVLIPLTGGYRRAPVMQIGADIYCDSQAIMAEIERRHPEPKTDLGASWPVNIWADRIWFQHSVAIIFGSLGDQVDPAFIKDREKLSGRPFDVKAMAAAAEPAKEQWRAQAGWIESALASAGIDYLGGAKPGIGDLAAHMNIWFLASVFPDMADELLQGFERLHQWREAIETIGQGDRAEISGADAIQVAAGAEPADVSLGHDEAGGAHDLIGKQVIVSADDYGRDPIAGELLAATSQRIVIRRTDPATGTVNITFPQVGFIVREAT</sequence>
<dbReference type="PROSITE" id="PS50404">
    <property type="entry name" value="GST_NTER"/>
    <property type="match status" value="1"/>
</dbReference>
<dbReference type="SUPFAM" id="SSF52833">
    <property type="entry name" value="Thioredoxin-like"/>
    <property type="match status" value="1"/>
</dbReference>
<dbReference type="SUPFAM" id="SSF47616">
    <property type="entry name" value="GST C-terminal domain-like"/>
    <property type="match status" value="1"/>
</dbReference>
<dbReference type="CDD" id="cd00299">
    <property type="entry name" value="GST_C_family"/>
    <property type="match status" value="1"/>
</dbReference>
<dbReference type="Pfam" id="PF13410">
    <property type="entry name" value="GST_C_2"/>
    <property type="match status" value="1"/>
</dbReference>
<dbReference type="GO" id="GO:0016740">
    <property type="term" value="F:transferase activity"/>
    <property type="evidence" value="ECO:0007669"/>
    <property type="project" value="UniProtKB-KW"/>
</dbReference>
<dbReference type="EMBL" id="FXWG01000001">
    <property type="protein sequence ID" value="SMQ64419.1"/>
    <property type="molecule type" value="Genomic_DNA"/>
</dbReference>
<dbReference type="AlphaFoldDB" id="A0A1Y6EQ70"/>